<name>A0ABX1LSS5_9CYAN</name>
<gene>
    <name evidence="1" type="ORF">HC246_14435</name>
</gene>
<protein>
    <submittedName>
        <fullName evidence="1">Uncharacterized protein</fullName>
    </submittedName>
</protein>
<evidence type="ECO:0000313" key="1">
    <source>
        <dbReference type="EMBL" id="NMF59179.1"/>
    </source>
</evidence>
<reference evidence="1 2" key="1">
    <citation type="submission" date="2020-03" db="EMBL/GenBank/DDBJ databases">
        <title>Draft Genome Sequence of 2-Methylisoborneol Producing Pseudanabaena yagii Strain GIHE-NHR1 Isolated from North Han River in South Korea.</title>
        <authorList>
            <person name="Jeong J."/>
        </authorList>
    </citation>
    <scope>NUCLEOTIDE SEQUENCE [LARGE SCALE GENOMIC DNA]</scope>
    <source>
        <strain evidence="1 2">GIHE-NHR1</strain>
    </source>
</reference>
<proteinExistence type="predicted"/>
<sequence length="274" mass="31710">MKLITEKAELFFDLMWSLQFFINTELKILTKIKNRKEYAALPQKDKQVVREKIYEQPELIDKYIASNPDRLNDNHLSIIKQWKNFIKGDFYIERYLKNHAIFVGDNNVYGVLGLHDAFDHLFPSNYLPIYVKTILLPFQGRIVYDGLMQVYQVSFGGGIKRSLSETYMQAKQNNKIITTLEKTRVKIESKAFVEVEQENIWTNEIEQLKSLSKKLKGGDGQPAINSPVFSLVKASIALADKALFDPSDIDALTKELQKVERAVRKVENTLDRML</sequence>
<keyword evidence="2" id="KW-1185">Reference proteome</keyword>
<organism evidence="1 2">
    <name type="scientific">Pseudanabaena yagii GIHE-NHR1</name>
    <dbReference type="NCBI Taxonomy" id="2722753"/>
    <lineage>
        <taxon>Bacteria</taxon>
        <taxon>Bacillati</taxon>
        <taxon>Cyanobacteriota</taxon>
        <taxon>Cyanophyceae</taxon>
        <taxon>Pseudanabaenales</taxon>
        <taxon>Pseudanabaenaceae</taxon>
        <taxon>Pseudanabaena</taxon>
        <taxon>Pseudanabaena yagii</taxon>
    </lineage>
</organism>
<dbReference type="RefSeq" id="WP_169363983.1">
    <property type="nucleotide sequence ID" value="NZ_JAAVJL010000001.1"/>
</dbReference>
<comment type="caution">
    <text evidence="1">The sequence shown here is derived from an EMBL/GenBank/DDBJ whole genome shotgun (WGS) entry which is preliminary data.</text>
</comment>
<evidence type="ECO:0000313" key="2">
    <source>
        <dbReference type="Proteomes" id="UP000738376"/>
    </source>
</evidence>
<dbReference type="EMBL" id="JAAVJL010000001">
    <property type="protein sequence ID" value="NMF59179.1"/>
    <property type="molecule type" value="Genomic_DNA"/>
</dbReference>
<accession>A0ABX1LSS5</accession>
<dbReference type="Proteomes" id="UP000738376">
    <property type="component" value="Unassembled WGS sequence"/>
</dbReference>